<dbReference type="SUPFAM" id="SSF82771">
    <property type="entry name" value="GIY-YIG endonuclease"/>
    <property type="match status" value="1"/>
</dbReference>
<dbReference type="RefSeq" id="WP_067540283.1">
    <property type="nucleotide sequence ID" value="NZ_AP025567.1"/>
</dbReference>
<accession>A0A415E7B8</accession>
<sequence>MNYTYMVRCADGSLYTGWTNDLEKRVKCHNEKKGAKYTKPRLPVSLVYFEAFDTKEEAMSREAAIKRLTKERKELLVAKFDKL</sequence>
<reference evidence="3 4" key="1">
    <citation type="submission" date="2018-08" db="EMBL/GenBank/DDBJ databases">
        <title>A genome reference for cultivated species of the human gut microbiota.</title>
        <authorList>
            <person name="Zou Y."/>
            <person name="Xue W."/>
            <person name="Luo G."/>
        </authorList>
    </citation>
    <scope>NUCLEOTIDE SEQUENCE [LARGE SCALE GENOMIC DNA]</scope>
    <source>
        <strain evidence="3 4">AM07-24</strain>
    </source>
</reference>
<evidence type="ECO:0000313" key="3">
    <source>
        <dbReference type="EMBL" id="RHJ89666.1"/>
    </source>
</evidence>
<feature type="domain" description="GIY-YIG" evidence="2">
    <location>
        <begin position="1"/>
        <end position="75"/>
    </location>
</feature>
<dbReference type="AlphaFoldDB" id="A0A415E7B8"/>
<dbReference type="InterPro" id="IPR035901">
    <property type="entry name" value="GIY-YIG_endonuc_sf"/>
</dbReference>
<dbReference type="Pfam" id="PF01541">
    <property type="entry name" value="GIY-YIG"/>
    <property type="match status" value="1"/>
</dbReference>
<comment type="similarity">
    <text evidence="1">Belongs to the UPF0213 family.</text>
</comment>
<dbReference type="STRING" id="1776384.GCA_900086585_03007"/>
<dbReference type="PANTHER" id="PTHR34477">
    <property type="entry name" value="UPF0213 PROTEIN YHBQ"/>
    <property type="match status" value="1"/>
</dbReference>
<evidence type="ECO:0000313" key="4">
    <source>
        <dbReference type="Proteomes" id="UP000284841"/>
    </source>
</evidence>
<dbReference type="CDD" id="cd10456">
    <property type="entry name" value="GIY-YIG_UPF0213"/>
    <property type="match status" value="1"/>
</dbReference>
<dbReference type="Proteomes" id="UP000284841">
    <property type="component" value="Unassembled WGS sequence"/>
</dbReference>
<organism evidence="3 4">
    <name type="scientific">Emergencia timonensis</name>
    <dbReference type="NCBI Taxonomy" id="1776384"/>
    <lineage>
        <taxon>Bacteria</taxon>
        <taxon>Bacillati</taxon>
        <taxon>Bacillota</taxon>
        <taxon>Clostridia</taxon>
        <taxon>Peptostreptococcales</taxon>
        <taxon>Anaerovoracaceae</taxon>
        <taxon>Emergencia</taxon>
    </lineage>
</organism>
<protein>
    <submittedName>
        <fullName evidence="3">GIY-YIG nuclease family protein</fullName>
    </submittedName>
</protein>
<dbReference type="Gene3D" id="3.40.1440.10">
    <property type="entry name" value="GIY-YIG endonuclease"/>
    <property type="match status" value="1"/>
</dbReference>
<evidence type="ECO:0000259" key="2">
    <source>
        <dbReference type="PROSITE" id="PS50164"/>
    </source>
</evidence>
<proteinExistence type="inferred from homology"/>
<dbReference type="OrthoDB" id="9807770at2"/>
<name>A0A415E7B8_9FIRM</name>
<evidence type="ECO:0000256" key="1">
    <source>
        <dbReference type="ARBA" id="ARBA00007435"/>
    </source>
</evidence>
<dbReference type="EMBL" id="QRMS01000001">
    <property type="protein sequence ID" value="RHJ89666.1"/>
    <property type="molecule type" value="Genomic_DNA"/>
</dbReference>
<dbReference type="PROSITE" id="PS50164">
    <property type="entry name" value="GIY_YIG"/>
    <property type="match status" value="1"/>
</dbReference>
<dbReference type="InterPro" id="IPR000305">
    <property type="entry name" value="GIY-YIG_endonuc"/>
</dbReference>
<dbReference type="PANTHER" id="PTHR34477:SF1">
    <property type="entry name" value="UPF0213 PROTEIN YHBQ"/>
    <property type="match status" value="1"/>
</dbReference>
<dbReference type="GeneID" id="83005322"/>
<gene>
    <name evidence="3" type="ORF">DW099_03590</name>
</gene>
<keyword evidence="4" id="KW-1185">Reference proteome</keyword>
<comment type="caution">
    <text evidence="3">The sequence shown here is derived from an EMBL/GenBank/DDBJ whole genome shotgun (WGS) entry which is preliminary data.</text>
</comment>
<dbReference type="InterPro" id="IPR050190">
    <property type="entry name" value="UPF0213_domain"/>
</dbReference>